<organism evidence="1">
    <name type="scientific">marine sediment metagenome</name>
    <dbReference type="NCBI Taxonomy" id="412755"/>
    <lineage>
        <taxon>unclassified sequences</taxon>
        <taxon>metagenomes</taxon>
        <taxon>ecological metagenomes</taxon>
    </lineage>
</organism>
<dbReference type="AlphaFoldDB" id="X1LZ78"/>
<evidence type="ECO:0008006" key="2">
    <source>
        <dbReference type="Google" id="ProtNLM"/>
    </source>
</evidence>
<feature type="non-terminal residue" evidence="1">
    <location>
        <position position="37"/>
    </location>
</feature>
<dbReference type="EMBL" id="BARV01020173">
    <property type="protein sequence ID" value="GAI24398.1"/>
    <property type="molecule type" value="Genomic_DNA"/>
</dbReference>
<sequence>MNKIERLMNTIIILKTHPGIQVESLARILNISCRTIY</sequence>
<accession>X1LZ78</accession>
<gene>
    <name evidence="1" type="ORF">S06H3_33740</name>
</gene>
<reference evidence="1" key="1">
    <citation type="journal article" date="2014" name="Front. Microbiol.">
        <title>High frequency of phylogenetically diverse reductive dehalogenase-homologous genes in deep subseafloor sedimentary metagenomes.</title>
        <authorList>
            <person name="Kawai M."/>
            <person name="Futagami T."/>
            <person name="Toyoda A."/>
            <person name="Takaki Y."/>
            <person name="Nishi S."/>
            <person name="Hori S."/>
            <person name="Arai W."/>
            <person name="Tsubouchi T."/>
            <person name="Morono Y."/>
            <person name="Uchiyama I."/>
            <person name="Ito T."/>
            <person name="Fujiyama A."/>
            <person name="Inagaki F."/>
            <person name="Takami H."/>
        </authorList>
    </citation>
    <scope>NUCLEOTIDE SEQUENCE</scope>
    <source>
        <strain evidence="1">Expedition CK06-06</strain>
    </source>
</reference>
<name>X1LZ78_9ZZZZ</name>
<proteinExistence type="predicted"/>
<evidence type="ECO:0000313" key="1">
    <source>
        <dbReference type="EMBL" id="GAI24398.1"/>
    </source>
</evidence>
<comment type="caution">
    <text evidence="1">The sequence shown here is derived from an EMBL/GenBank/DDBJ whole genome shotgun (WGS) entry which is preliminary data.</text>
</comment>
<protein>
    <recommendedName>
        <fullName evidence="2">Helix-turn-helix type 11 domain-containing protein</fullName>
    </recommendedName>
</protein>